<proteinExistence type="predicted"/>
<name>A0A1E4R6U8_9BACI</name>
<dbReference type="Proteomes" id="UP000094784">
    <property type="component" value="Unassembled WGS sequence"/>
</dbReference>
<gene>
    <name evidence="2" type="ORF">BG258_09945</name>
</gene>
<protein>
    <submittedName>
        <fullName evidence="2">Uncharacterized protein</fullName>
    </submittedName>
</protein>
<sequence>MKQGVVRKASAQSFEREYKKAYIKLLRIVAANTAKQVDAYFFGEEGEDGELREWYYGTTALSIAIALFIYVMM</sequence>
<accession>A0A1E4R6U8</accession>
<evidence type="ECO:0000313" key="2">
    <source>
        <dbReference type="EMBL" id="ODV56195.1"/>
    </source>
</evidence>
<feature type="transmembrane region" description="Helical" evidence="1">
    <location>
        <begin position="54"/>
        <end position="72"/>
    </location>
</feature>
<keyword evidence="1" id="KW-0472">Membrane</keyword>
<dbReference type="EMBL" id="MECQ01000001">
    <property type="protein sequence ID" value="ODV56195.1"/>
    <property type="molecule type" value="Genomic_DNA"/>
</dbReference>
<evidence type="ECO:0000256" key="1">
    <source>
        <dbReference type="SAM" id="Phobius"/>
    </source>
</evidence>
<keyword evidence="1" id="KW-0812">Transmembrane</keyword>
<keyword evidence="1" id="KW-1133">Transmembrane helix</keyword>
<evidence type="ECO:0000313" key="3">
    <source>
        <dbReference type="Proteomes" id="UP000094784"/>
    </source>
</evidence>
<reference evidence="2 3" key="1">
    <citation type="submission" date="2016-09" db="EMBL/GenBank/DDBJ databases">
        <title>Draft genome sequence of the soil isolate, Lysinibacillus fusiformis M5, a potential hypoxanthine producer.</title>
        <authorList>
            <person name="Gallegos-Monterrosa R."/>
            <person name="Maroti G."/>
            <person name="Balint B."/>
            <person name="Kovacs A.T."/>
        </authorList>
    </citation>
    <scope>NUCLEOTIDE SEQUENCE [LARGE SCALE GENOMIC DNA]</scope>
    <source>
        <strain evidence="2 3">M5</strain>
    </source>
</reference>
<organism evidence="2 3">
    <name type="scientific">Lysinibacillus fusiformis</name>
    <dbReference type="NCBI Taxonomy" id="28031"/>
    <lineage>
        <taxon>Bacteria</taxon>
        <taxon>Bacillati</taxon>
        <taxon>Bacillota</taxon>
        <taxon>Bacilli</taxon>
        <taxon>Bacillales</taxon>
        <taxon>Bacillaceae</taxon>
        <taxon>Lysinibacillus</taxon>
    </lineage>
</organism>
<comment type="caution">
    <text evidence="2">The sequence shown here is derived from an EMBL/GenBank/DDBJ whole genome shotgun (WGS) entry which is preliminary data.</text>
</comment>
<dbReference type="AlphaFoldDB" id="A0A1E4R6U8"/>